<gene>
    <name evidence="1" type="ORF">HNR61_002514</name>
</gene>
<comment type="caution">
    <text evidence="1">The sequence shown here is derived from an EMBL/GenBank/DDBJ whole genome shotgun (WGS) entry which is preliminary data.</text>
</comment>
<name>A0A7W3LMI9_ACTNM</name>
<evidence type="ECO:0008006" key="3">
    <source>
        <dbReference type="Google" id="ProtNLM"/>
    </source>
</evidence>
<accession>A0A7W3LMI9</accession>
<dbReference type="RefSeq" id="WP_182843300.1">
    <property type="nucleotide sequence ID" value="NZ_BAAALP010000039.1"/>
</dbReference>
<evidence type="ECO:0000313" key="2">
    <source>
        <dbReference type="Proteomes" id="UP000572680"/>
    </source>
</evidence>
<proteinExistence type="predicted"/>
<organism evidence="1 2">
    <name type="scientific">Actinomadura namibiensis</name>
    <dbReference type="NCBI Taxonomy" id="182080"/>
    <lineage>
        <taxon>Bacteria</taxon>
        <taxon>Bacillati</taxon>
        <taxon>Actinomycetota</taxon>
        <taxon>Actinomycetes</taxon>
        <taxon>Streptosporangiales</taxon>
        <taxon>Thermomonosporaceae</taxon>
        <taxon>Actinomadura</taxon>
    </lineage>
</organism>
<sequence>MRLPGDNGRAPVTADDLEQAVRLAVDTLVAAPAAEWDAKAGSLDWTCWETAEHLADDLFGYAVQLGLRTPPEDGYVPFRWEARRPGGPRNGVYADPGAGPAGLLRVLESCGSLLVAMVRTTPPHVRSWHTWGHADPEGFAAMGLVETLVHTHDLAETLGVAWRPPSELCARALNRLFPDAPADAPPWPALLWATGRADLPGRPRPTEWRWHGDPRP</sequence>
<dbReference type="SUPFAM" id="SSF109854">
    <property type="entry name" value="DinB/YfiT-like putative metalloenzymes"/>
    <property type="match status" value="1"/>
</dbReference>
<dbReference type="InterPro" id="IPR034660">
    <property type="entry name" value="DinB/YfiT-like"/>
</dbReference>
<keyword evidence="2" id="KW-1185">Reference proteome</keyword>
<protein>
    <recommendedName>
        <fullName evidence="3">Mycothiol-dependent maleylpyruvate isomerase metal-binding domain-containing protein</fullName>
    </recommendedName>
</protein>
<dbReference type="Proteomes" id="UP000572680">
    <property type="component" value="Unassembled WGS sequence"/>
</dbReference>
<evidence type="ECO:0000313" key="1">
    <source>
        <dbReference type="EMBL" id="MBA8950883.1"/>
    </source>
</evidence>
<dbReference type="AlphaFoldDB" id="A0A7W3LMI9"/>
<reference evidence="1 2" key="1">
    <citation type="submission" date="2020-08" db="EMBL/GenBank/DDBJ databases">
        <title>Genomic Encyclopedia of Type Strains, Phase IV (KMG-IV): sequencing the most valuable type-strain genomes for metagenomic binning, comparative biology and taxonomic classification.</title>
        <authorList>
            <person name="Goeker M."/>
        </authorList>
    </citation>
    <scope>NUCLEOTIDE SEQUENCE [LARGE SCALE GENOMIC DNA]</scope>
    <source>
        <strain evidence="1 2">DSM 44197</strain>
    </source>
</reference>
<dbReference type="EMBL" id="JACJIA010000003">
    <property type="protein sequence ID" value="MBA8950883.1"/>
    <property type="molecule type" value="Genomic_DNA"/>
</dbReference>